<dbReference type="FunFam" id="3.90.550.10:FF:000004">
    <property type="entry name" value="UDP-glucose glycoprotein glucosyltransferase 1"/>
    <property type="match status" value="1"/>
</dbReference>
<evidence type="ECO:0000256" key="12">
    <source>
        <dbReference type="SAM" id="MobiDB-lite"/>
    </source>
</evidence>
<comment type="cofactor">
    <cofactor evidence="1">
        <name>Ca(2+)</name>
        <dbReference type="ChEBI" id="CHEBI:29108"/>
    </cofactor>
</comment>
<evidence type="ECO:0000259" key="17">
    <source>
        <dbReference type="Pfam" id="PF18403"/>
    </source>
</evidence>
<evidence type="ECO:0008006" key="20">
    <source>
        <dbReference type="Google" id="ProtNLM"/>
    </source>
</evidence>
<proteinExistence type="inferred from homology"/>
<reference evidence="19" key="1">
    <citation type="submission" date="2020-11" db="EMBL/GenBank/DDBJ databases">
        <authorList>
            <person name="Tran Van P."/>
        </authorList>
    </citation>
    <scope>NUCLEOTIDE SEQUENCE</scope>
</reference>
<dbReference type="InterPro" id="IPR040694">
    <property type="entry name" value="UGGT_TRXL_2"/>
</dbReference>
<dbReference type="InterPro" id="IPR029044">
    <property type="entry name" value="Nucleotide-diphossugar_trans"/>
</dbReference>
<evidence type="ECO:0000256" key="11">
    <source>
        <dbReference type="ARBA" id="ARBA00048456"/>
    </source>
</evidence>
<evidence type="ECO:0000256" key="6">
    <source>
        <dbReference type="ARBA" id="ARBA00022679"/>
    </source>
</evidence>
<comment type="function">
    <text evidence="10">Recognizes glycoproteins with minor folding defects. Reglucosylates single N-glycans near the misfolded part of the protein, thus providing quality control for protein folding in the endoplasmic reticulum. Reglucosylated proteins are recognized by calreticulin for recycling to the endoplasmic reticulum and refolding or degradation.</text>
</comment>
<feature type="domain" description="UGGT thioredoxin-like" evidence="16">
    <location>
        <begin position="520"/>
        <end position="785"/>
    </location>
</feature>
<dbReference type="CDD" id="cd06432">
    <property type="entry name" value="GT8_HUGT1_C_like"/>
    <property type="match status" value="1"/>
</dbReference>
<name>A0A7R9IF95_9NEOP</name>
<feature type="region of interest" description="Disordered" evidence="12">
    <location>
        <begin position="324"/>
        <end position="346"/>
    </location>
</feature>
<keyword evidence="6" id="KW-0808">Transferase</keyword>
<sequence length="1931" mass="217152">MHYLSLKMWWPLPLVALNALVILATKQQRTKSVTTLIDAQWEATPVVLEVAEFLADENPDYLWSFVDSINHLEPPLVETSPDKARYERVLTAVSGVLTSTQLSVLKLALSLHIYSPKVEMYAQMARERGVLCPVAVDLAGRLTCDLAELKTLLIQTPISQPRAGVKLYELDHHYPGSENASTVAVLYGELGTPELALFHELLKIHAAAGTVDYVLRHHVKVLVGIIPIDSSRLFKVLAGILCGDHSNRFIKVLAGILCGDHSNRLIKVLAGILCGDHSNSLFKVLTGILCLGINSTHVKERPQRKVRLSGYGVELQIKSTEYKAQDDTQVKGEESSDSSDQDDDEQEVQGFNFNRLGSLYPDLKEDLEVFRQHLLDSSSDMAPLKVWQVQELSLQAAERIMSAPREEALKLMTTIAQNFPLQAKSLVRTPVSEALKKEVKLNQDMFSSSLNLQPTDTALFINGMFFDLDVVDMISLLDVVRQELRVLEGLYKIGISESRMSSILALDFSGSSSSNQEYAIDIRDSAVMWVNDIEHDKQYRRWSDSLMELLRPTFPGMLRSIRRNLYHLVIIADPAKLEARPLLKLAESFYVHTAPLRVGLVFAVNPDEMVSGLEDSGVAMLNAFNYASEQKDAYSGLAFITDVYAAVKEDRDITVEDVRSQLKSKYPQGNVEEILGEDSEYSTGRKLAKDFLERSGFRRHPQVSCIRGFECEGDIQLCCLAHQVLLNGVPLSDKSLTSDEFEEAVLTEIMSQTPTFQKAVYKGEFSDSDDSLDFIMNQANVMPRSDTLAPSTHCQIGAYKLVPLLSRLNDRILNQDNQYYLDMSGVFPTNTKTDNFPSLSTRDKTAMLVAQMRYFSTRRQHGDDGHQVILTHWVVGDMDSSEGRHLLHQALEQMLSSGSVRVGLLVNPRHNSGSQLLNQLVLAALETLPPNQASHYISTILASNTLSQAISSGEKEPQDVIVQGVDLSNLTLVWQQFKSDLTTLNTHQTYSRAVLNLSPGARAVVTNGRVLGPLDAGERFTTDDFSLLERFNMNNYGDKLLAVLKKQGDEDDVVTSDILMQTVALLVSRTQSRSRFEIPFRGEEYSVVKLPPRNPSEPILDLVAVVDPVSRGAQKVGPILSVLQEVLNCNIRLFLNCVEKHSDMPLKSFYRFVLEPELQFVGEGHHSHGPVARFTNMPESILFTQNMHVPENWLVESVRSLYDLDNIRLEDVDSGVHSEFELEYLLLEGHCFEASMGNPPRGLQITLGTELEPVKVDTIVMANLGYFQLKANPGAWTLRLRQGRSAEIFDIVSQEGGHTPTNQLLLVFRSRVMLSCSSQEGGGTHSYKLLLVFRSRVMLSCSSPEGTGTPSNSSLYSGVVQEGTDTTTNSSDIKVLVSSFKSHVLKLKVSKKPDKMHMDLLSEDDSAATAGLWGSITRYLGTLVSSSDNLEVHQQVPWSLVATTWRSITRVQQPLVWRTDTSSKAPPTHHGCVWRTDTSSEAPLTHHGCVWGTDTYSEAPLTHHGCVWGTDTYSEALLPVMALPLTRGAGSSFPECANLLEVRRLASEITPKSFQFEWPSRDLVEVASPVSRKGCHKEVGTLPGFPDEEHPSGRERKPLVLSGYLSCVPSTFGGSSKDEDDKEQKINIFSVASGHLYERFLRIMMLSVLKHTNTPVKFWFLKNYLSPTLKVMSHWRKHCLDYLPHMAQEYGFEYELVQYKWPRWLHQQREKQRIIWGYKILFLDVLFPLDVKKIIFVDADQVVRADMKELVDLDLGGAPYGYTPFCESRTEMEGFRFWKTGYWRNHLQGRRYHISALYVVDLRRFRRIAAGDRLRGQYQALSQDPNSLSNLDQDLPNNMIHQVAIKSLPQEWLWCETWCDNDSKRLAKTIDLCNNPLTKEAKLTAAMRIVEEWKDYDAELKRIQKKMDDSQAEDISEVHQHTHTIDSHSEL</sequence>
<evidence type="ECO:0000256" key="8">
    <source>
        <dbReference type="ARBA" id="ARBA00022824"/>
    </source>
</evidence>
<evidence type="ECO:0000256" key="5">
    <source>
        <dbReference type="ARBA" id="ARBA00022676"/>
    </source>
</evidence>
<feature type="region of interest" description="Disordered" evidence="12">
    <location>
        <begin position="1907"/>
        <end position="1931"/>
    </location>
</feature>
<dbReference type="Gene3D" id="3.90.550.10">
    <property type="entry name" value="Spore Coat Polysaccharide Biosynthesis Protein SpsA, Chain A"/>
    <property type="match status" value="1"/>
</dbReference>
<dbReference type="GO" id="GO:0018279">
    <property type="term" value="P:protein N-linked glycosylation via asparagine"/>
    <property type="evidence" value="ECO:0007669"/>
    <property type="project" value="TreeGrafter"/>
</dbReference>
<feature type="domain" description="UGGT thioredoxin-like" evidence="14">
    <location>
        <begin position="43"/>
        <end position="219"/>
    </location>
</feature>
<feature type="domain" description="Glucosyltransferase 24 catalytic" evidence="18">
    <location>
        <begin position="1626"/>
        <end position="1902"/>
    </location>
</feature>
<dbReference type="InterPro" id="IPR040692">
    <property type="entry name" value="UGGT_TRXL_3"/>
</dbReference>
<evidence type="ECO:0000259" key="15">
    <source>
        <dbReference type="Pfam" id="PF18401"/>
    </source>
</evidence>
<dbReference type="InterPro" id="IPR040693">
    <property type="entry name" value="UGGT_TRXL_1"/>
</dbReference>
<feature type="signal peptide" evidence="13">
    <location>
        <begin position="1"/>
        <end position="24"/>
    </location>
</feature>
<dbReference type="GO" id="GO:0003980">
    <property type="term" value="F:UDP-glucose:glycoprotein glucosyltransferase activity"/>
    <property type="evidence" value="ECO:0007669"/>
    <property type="project" value="InterPro"/>
</dbReference>
<gene>
    <name evidence="19" type="ORF">TTEB3V08_LOCUS5280</name>
</gene>
<evidence type="ECO:0000256" key="4">
    <source>
        <dbReference type="ARBA" id="ARBA00006351"/>
    </source>
</evidence>
<keyword evidence="5" id="KW-0328">Glycosyltransferase</keyword>
<evidence type="ECO:0000256" key="7">
    <source>
        <dbReference type="ARBA" id="ARBA00022729"/>
    </source>
</evidence>
<evidence type="ECO:0000256" key="1">
    <source>
        <dbReference type="ARBA" id="ARBA00001913"/>
    </source>
</evidence>
<feature type="chain" id="PRO_5031554994" description="UDP-glucose:glycoprotein glucosyltransferase" evidence="13">
    <location>
        <begin position="25"/>
        <end position="1931"/>
    </location>
</feature>
<dbReference type="EMBL" id="OE001636">
    <property type="protein sequence ID" value="CAD7457275.1"/>
    <property type="molecule type" value="Genomic_DNA"/>
</dbReference>
<evidence type="ECO:0000259" key="16">
    <source>
        <dbReference type="Pfam" id="PF18402"/>
    </source>
</evidence>
<dbReference type="Pfam" id="PF18404">
    <property type="entry name" value="Glyco_transf_24"/>
    <property type="match status" value="1"/>
</dbReference>
<evidence type="ECO:0000256" key="9">
    <source>
        <dbReference type="ARBA" id="ARBA00023180"/>
    </source>
</evidence>
<keyword evidence="7 13" id="KW-0732">Signal</keyword>
<protein>
    <recommendedName>
        <fullName evidence="20">UDP-glucose:glycoprotein glucosyltransferase</fullName>
    </recommendedName>
</protein>
<dbReference type="InterPro" id="IPR040497">
    <property type="entry name" value="Glyco_transf_24"/>
</dbReference>
<feature type="compositionally biased region" description="Acidic residues" evidence="12">
    <location>
        <begin position="335"/>
        <end position="346"/>
    </location>
</feature>
<comment type="pathway">
    <text evidence="3">Protein modification; protein glycosylation.</text>
</comment>
<comment type="subcellular location">
    <subcellularLocation>
        <location evidence="2">Endoplasmic reticulum lumen</location>
    </subcellularLocation>
</comment>
<evidence type="ECO:0000256" key="10">
    <source>
        <dbReference type="ARBA" id="ARBA00045874"/>
    </source>
</evidence>
<accession>A0A7R9IF95</accession>
<dbReference type="PANTHER" id="PTHR11226:SF0">
    <property type="entry name" value="UDP-GLUCOSE:GLYCOPROTEIN GLUCOSYLTRANSFERASE"/>
    <property type="match status" value="1"/>
</dbReference>
<evidence type="ECO:0000256" key="13">
    <source>
        <dbReference type="SAM" id="SignalP"/>
    </source>
</evidence>
<keyword evidence="9" id="KW-0325">Glycoprotein</keyword>
<feature type="compositionally biased region" description="Basic and acidic residues" evidence="12">
    <location>
        <begin position="324"/>
        <end position="334"/>
    </location>
</feature>
<dbReference type="Pfam" id="PF18403">
    <property type="entry name" value="Thioredoxin_15"/>
    <property type="match status" value="1"/>
</dbReference>
<feature type="compositionally biased region" description="Basic and acidic residues" evidence="12">
    <location>
        <begin position="1916"/>
        <end position="1931"/>
    </location>
</feature>
<organism evidence="19">
    <name type="scientific">Timema tahoe</name>
    <dbReference type="NCBI Taxonomy" id="61484"/>
    <lineage>
        <taxon>Eukaryota</taxon>
        <taxon>Metazoa</taxon>
        <taxon>Ecdysozoa</taxon>
        <taxon>Arthropoda</taxon>
        <taxon>Hexapoda</taxon>
        <taxon>Insecta</taxon>
        <taxon>Pterygota</taxon>
        <taxon>Neoptera</taxon>
        <taxon>Polyneoptera</taxon>
        <taxon>Phasmatodea</taxon>
        <taxon>Timematodea</taxon>
        <taxon>Timematoidea</taxon>
        <taxon>Timematidae</taxon>
        <taxon>Timema</taxon>
    </lineage>
</organism>
<dbReference type="Pfam" id="PF18401">
    <property type="entry name" value="Thioredoxin_13"/>
    <property type="match status" value="1"/>
</dbReference>
<evidence type="ECO:0000256" key="2">
    <source>
        <dbReference type="ARBA" id="ARBA00004319"/>
    </source>
</evidence>
<dbReference type="GO" id="GO:0036503">
    <property type="term" value="P:ERAD pathway"/>
    <property type="evidence" value="ECO:0007669"/>
    <property type="project" value="TreeGrafter"/>
</dbReference>
<keyword evidence="8" id="KW-0256">Endoplasmic reticulum</keyword>
<evidence type="ECO:0000259" key="14">
    <source>
        <dbReference type="Pfam" id="PF18400"/>
    </source>
</evidence>
<dbReference type="SUPFAM" id="SSF53448">
    <property type="entry name" value="Nucleotide-diphospho-sugar transferases"/>
    <property type="match status" value="1"/>
</dbReference>
<evidence type="ECO:0000259" key="18">
    <source>
        <dbReference type="Pfam" id="PF18404"/>
    </source>
</evidence>
<dbReference type="Pfam" id="PF18400">
    <property type="entry name" value="Thioredoxin_12"/>
    <property type="match status" value="1"/>
</dbReference>
<dbReference type="InterPro" id="IPR040525">
    <property type="entry name" value="UGGT_TRXL_4"/>
</dbReference>
<comment type="catalytic activity">
    <reaction evidence="11">
        <text>N(4)-(alpha-D-Man-(1-&gt;2)-alpha-D-Man-(1-&gt;2)-alpha-D-Man-(1-&gt;3)-[alpha-D-Man-(1-&gt;2)-alpha-D-Man-(1-&gt;3)-[alpha-D-Man-(1-&gt;2)-alpha-D-Man-(1-&gt;6)]-alpha-D-Man-(1-&gt;6)]-beta-D-Man-(1-&gt;4)-beta-D-GlcNAc-(1-&gt;4)-beta-D-GlcNAc)-L-asparaginyl-[protein] (N-glucan mannose isomer 9A1,2,3B1,2,3) + UDP-alpha-D-glucose = N(4)-(alpha-D-Glc-(1-&gt;3)-alpha-D-Man-(1-&gt;2)-alpha-D-Man-(1-&gt;2)-alpha-D-Man-(1-&gt;3)-[alpha-D-Man-(1-&gt;2)-alpha-D-Man-(1-&gt;3)-[alpha-D-Man-(1-&gt;2)-alpha-D-Man-(1-&gt;6)]-alpha-D-Man-(1-&gt;6)]-beta-D-Man-(1-&gt;4)-beta-D-GlcNAc-(1-&gt;4)-beta-D-GlcNAc)-L-asparaginyl-[protein] + UDP + H(+)</text>
        <dbReference type="Rhea" id="RHEA:61304"/>
        <dbReference type="Rhea" id="RHEA-COMP:14356"/>
        <dbReference type="Rhea" id="RHEA-COMP:14357"/>
        <dbReference type="ChEBI" id="CHEBI:15378"/>
        <dbReference type="ChEBI" id="CHEBI:58223"/>
        <dbReference type="ChEBI" id="CHEBI:58885"/>
        <dbReference type="ChEBI" id="CHEBI:59080"/>
        <dbReference type="ChEBI" id="CHEBI:139493"/>
    </reaction>
</comment>
<dbReference type="InterPro" id="IPR009448">
    <property type="entry name" value="UDP-g_GGtrans"/>
</dbReference>
<evidence type="ECO:0000256" key="3">
    <source>
        <dbReference type="ARBA" id="ARBA00004922"/>
    </source>
</evidence>
<dbReference type="GO" id="GO:0005788">
    <property type="term" value="C:endoplasmic reticulum lumen"/>
    <property type="evidence" value="ECO:0007669"/>
    <property type="project" value="UniProtKB-SubCell"/>
</dbReference>
<dbReference type="UniPathway" id="UPA00378"/>
<dbReference type="Pfam" id="PF18402">
    <property type="entry name" value="Thioredoxin_14"/>
    <property type="match status" value="1"/>
</dbReference>
<feature type="domain" description="UDP-glucose:glycoprotein glucosyltransferase thioredoxin-like" evidence="17">
    <location>
        <begin position="841"/>
        <end position="1065"/>
    </location>
</feature>
<feature type="domain" description="UGGT thioredoxin-like" evidence="15">
    <location>
        <begin position="378"/>
        <end position="511"/>
    </location>
</feature>
<evidence type="ECO:0000313" key="19">
    <source>
        <dbReference type="EMBL" id="CAD7457275.1"/>
    </source>
</evidence>
<comment type="similarity">
    <text evidence="4">Belongs to the glycosyltransferase 8 family.</text>
</comment>
<dbReference type="GO" id="GO:0051082">
    <property type="term" value="F:unfolded protein binding"/>
    <property type="evidence" value="ECO:0007669"/>
    <property type="project" value="TreeGrafter"/>
</dbReference>
<dbReference type="Pfam" id="PF06427">
    <property type="entry name" value="UDP-g_GGTase"/>
    <property type="match status" value="1"/>
</dbReference>
<dbReference type="PANTHER" id="PTHR11226">
    <property type="entry name" value="UDP-GLUCOSE GLYCOPROTEIN:GLUCOSYLTRANSFERASE"/>
    <property type="match status" value="1"/>
</dbReference>